<dbReference type="GO" id="GO:0016491">
    <property type="term" value="F:oxidoreductase activity"/>
    <property type="evidence" value="ECO:0007669"/>
    <property type="project" value="InterPro"/>
</dbReference>
<dbReference type="PANTHER" id="PTHR11474:SF84">
    <property type="entry name" value="SHKT DOMAIN-CONTAINING PROTEIN"/>
    <property type="match status" value="1"/>
</dbReference>
<feature type="disulfide bond" evidence="2">
    <location>
        <begin position="481"/>
        <end position="515"/>
    </location>
</feature>
<dbReference type="PANTHER" id="PTHR11474">
    <property type="entry name" value="TYROSINASE FAMILY MEMBER"/>
    <property type="match status" value="1"/>
</dbReference>
<name>A0A158Q6U1_9BILA</name>
<dbReference type="InterPro" id="IPR003582">
    <property type="entry name" value="ShKT_dom"/>
</dbReference>
<dbReference type="PROSITE" id="PS00497">
    <property type="entry name" value="TYROSINASE_1"/>
    <property type="match status" value="1"/>
</dbReference>
<evidence type="ECO:0000313" key="4">
    <source>
        <dbReference type="Proteomes" id="UP000050640"/>
    </source>
</evidence>
<evidence type="ECO:0000259" key="3">
    <source>
        <dbReference type="PROSITE" id="PS51670"/>
    </source>
</evidence>
<sequence>MSFSEQMKLFYCISTFVFTIAFGQHSLFMQNCDEAPTHLYDKQKIKEKGAFQLQQMARNSSRRAPPVPPQFLQPAPLDPYARGQIASHPYDCMTIICLCPFFQARPQNQCILPDGQLLTMAYRKEYRLLTENERLRFFNALTMLKQSGEYDRMSFEHRMVGQGSGAHSGPGFLPWHREFLKRFEIALRLIDPQVSLPYWDSVIDHYLPDPRDSIFFSPYFIGETDQFGNVVTGPFAYWSTIDGRTSKIFRQLGEKGKLFTEYDILEILSQTSIEQIMAYTAPLNDCPYPPAFSAIEYTHSFVHLWIGGHMEPPEQSSNDPIFYGLHSFVDLIWELWRQSQQSHWARESQYSQDIEQCADPQHFSYAPMRPFNLLNRDGLSNSYTEQMYRFAPRPGCTFEIPTCGSPYLFCDARVSPHCVSKIKLGGICTGFEELDACFNGVCIAGRCVPGAMPPFIPQTELSRIVRSEITRQHATRQFNDCFNRMPCCEQWARKGDCRTNNFHMTRFCAAACGKCRHSYNVSNECADRHVSCKQWKNDNQCFGSSGDFMAENCRSSCKLCGKPKNVNCQKRKLVSF</sequence>
<dbReference type="AlphaFoldDB" id="A0A158Q6U1"/>
<dbReference type="SUPFAM" id="SSF48056">
    <property type="entry name" value="Di-copper centre-containing domain"/>
    <property type="match status" value="1"/>
</dbReference>
<dbReference type="Pfam" id="PF00264">
    <property type="entry name" value="Tyrosinase"/>
    <property type="match status" value="1"/>
</dbReference>
<feature type="domain" description="ShKT" evidence="3">
    <location>
        <begin position="525"/>
        <end position="560"/>
    </location>
</feature>
<dbReference type="InterPro" id="IPR008922">
    <property type="entry name" value="Di-copper_centre_dom_sf"/>
</dbReference>
<organism evidence="4 5">
    <name type="scientific">Elaeophora elaphi</name>
    <dbReference type="NCBI Taxonomy" id="1147741"/>
    <lineage>
        <taxon>Eukaryota</taxon>
        <taxon>Metazoa</taxon>
        <taxon>Ecdysozoa</taxon>
        <taxon>Nematoda</taxon>
        <taxon>Chromadorea</taxon>
        <taxon>Rhabditida</taxon>
        <taxon>Spirurina</taxon>
        <taxon>Spiruromorpha</taxon>
        <taxon>Filarioidea</taxon>
        <taxon>Onchocercidae</taxon>
        <taxon>Elaeophora</taxon>
    </lineage>
</organism>
<reference evidence="5" key="1">
    <citation type="submission" date="2016-04" db="UniProtKB">
        <authorList>
            <consortium name="WormBaseParasite"/>
        </authorList>
    </citation>
    <scope>IDENTIFICATION</scope>
</reference>
<dbReference type="WBParaSite" id="EEL_0000049401-mRNA-1">
    <property type="protein sequence ID" value="EEL_0000049401-mRNA-1"/>
    <property type="gene ID" value="EEL_0000049401"/>
</dbReference>
<accession>A0A158Q6U1</accession>
<proteinExistence type="predicted"/>
<dbReference type="Proteomes" id="UP000050640">
    <property type="component" value="Unplaced"/>
</dbReference>
<dbReference type="SMART" id="SM00254">
    <property type="entry name" value="ShKT"/>
    <property type="match status" value="2"/>
</dbReference>
<dbReference type="PRINTS" id="PR00092">
    <property type="entry name" value="TYROSINASE"/>
</dbReference>
<dbReference type="InterPro" id="IPR050316">
    <property type="entry name" value="Tyrosinase/Hemocyanin"/>
</dbReference>
<dbReference type="PROSITE" id="PS51670">
    <property type="entry name" value="SHKT"/>
    <property type="match status" value="2"/>
</dbReference>
<evidence type="ECO:0000313" key="5">
    <source>
        <dbReference type="WBParaSite" id="EEL_0000049401-mRNA-1"/>
    </source>
</evidence>
<dbReference type="GO" id="GO:0046872">
    <property type="term" value="F:metal ion binding"/>
    <property type="evidence" value="ECO:0007669"/>
    <property type="project" value="UniProtKB-KW"/>
</dbReference>
<protein>
    <submittedName>
        <fullName evidence="5">Tyrosinase_Cu-bd domain-containing protein</fullName>
    </submittedName>
</protein>
<evidence type="ECO:0000256" key="1">
    <source>
        <dbReference type="ARBA" id="ARBA00022723"/>
    </source>
</evidence>
<dbReference type="InterPro" id="IPR002227">
    <property type="entry name" value="Tyrosinase_Cu-bd"/>
</dbReference>
<dbReference type="PROSITE" id="PS00498">
    <property type="entry name" value="TYROSINASE_2"/>
    <property type="match status" value="1"/>
</dbReference>
<keyword evidence="1" id="KW-0479">Metal-binding</keyword>
<dbReference type="STRING" id="1147741.A0A158Q6U1"/>
<feature type="domain" description="ShKT" evidence="3">
    <location>
        <begin position="481"/>
        <end position="515"/>
    </location>
</feature>
<comment type="caution">
    <text evidence="2">Lacks conserved residue(s) required for the propagation of feature annotation.</text>
</comment>
<keyword evidence="4" id="KW-1185">Reference proteome</keyword>
<dbReference type="Pfam" id="PF01549">
    <property type="entry name" value="ShK"/>
    <property type="match status" value="2"/>
</dbReference>
<dbReference type="Gene3D" id="1.10.1280.10">
    <property type="entry name" value="Di-copper center containing domain from catechol oxidase"/>
    <property type="match status" value="1"/>
</dbReference>
<evidence type="ECO:0000256" key="2">
    <source>
        <dbReference type="PROSITE-ProRule" id="PRU01005"/>
    </source>
</evidence>
<keyword evidence="2" id="KW-1015">Disulfide bond</keyword>